<evidence type="ECO:0000313" key="1">
    <source>
        <dbReference type="EMBL" id="HIQ68527.1"/>
    </source>
</evidence>
<reference evidence="1" key="1">
    <citation type="submission" date="2020-10" db="EMBL/GenBank/DDBJ databases">
        <authorList>
            <person name="Gilroy R."/>
        </authorList>
    </citation>
    <scope>NUCLEOTIDE SEQUENCE</scope>
    <source>
        <strain evidence="1">13361</strain>
    </source>
</reference>
<accession>A0A9D1CMP0</accession>
<evidence type="ECO:0000313" key="2">
    <source>
        <dbReference type="Proteomes" id="UP000886796"/>
    </source>
</evidence>
<name>A0A9D1CMP0_9FIRM</name>
<dbReference type="Proteomes" id="UP000886796">
    <property type="component" value="Unassembled WGS sequence"/>
</dbReference>
<proteinExistence type="predicted"/>
<dbReference type="EMBL" id="DVFK01000112">
    <property type="protein sequence ID" value="HIQ68527.1"/>
    <property type="molecule type" value="Genomic_DNA"/>
</dbReference>
<sequence>MAKKLIINCSTCDARNAREETYAHYESIVINCATVLTNDTGKAVLNKLPFSLNCANVQEVPEGTQLRTANGSTEIKSGDTVSQEPYFLVVNGSVTIGSHTEKQLEACVGMCVNGSLTCPESIYPQLKNVRVNGSTTCYPDGAILLKRNAVIDKLFTLRAKNALYWASRRIIFTDLTLDAQALAARGATFSAQEVIVAQSLLESLIDRIDEKAEIVVVPDGTAVVLDDLTLDGAALGRYGKQLYVVGDVTVPEDGGVLDEISYLNVRGDARVPEAYRELLLSLLTDIAGEVRLAKPNGSRISDKPLVKITRWMLEQQPKGLEVCDCVVVKIAEDIPKELIARSLHIRDCADVTCTPEQEDAVTMICEDVGNIGSKPSPEGVGGLLGGVLKGIQGVLDTKVVNAADYVL</sequence>
<comment type="caution">
    <text evidence="1">The sequence shown here is derived from an EMBL/GenBank/DDBJ whole genome shotgun (WGS) entry which is preliminary data.</text>
</comment>
<protein>
    <submittedName>
        <fullName evidence="1">Uncharacterized protein</fullName>
    </submittedName>
</protein>
<organism evidence="1 2">
    <name type="scientific">Candidatus Faecousia excrementigallinarum</name>
    <dbReference type="NCBI Taxonomy" id="2840806"/>
    <lineage>
        <taxon>Bacteria</taxon>
        <taxon>Bacillati</taxon>
        <taxon>Bacillota</taxon>
        <taxon>Clostridia</taxon>
        <taxon>Eubacteriales</taxon>
        <taxon>Oscillospiraceae</taxon>
        <taxon>Faecousia</taxon>
    </lineage>
</organism>
<dbReference type="AlphaFoldDB" id="A0A9D1CMP0"/>
<reference evidence="1" key="2">
    <citation type="journal article" date="2021" name="PeerJ">
        <title>Extensive microbial diversity within the chicken gut microbiome revealed by metagenomics and culture.</title>
        <authorList>
            <person name="Gilroy R."/>
            <person name="Ravi A."/>
            <person name="Getino M."/>
            <person name="Pursley I."/>
            <person name="Horton D.L."/>
            <person name="Alikhan N.F."/>
            <person name="Baker D."/>
            <person name="Gharbi K."/>
            <person name="Hall N."/>
            <person name="Watson M."/>
            <person name="Adriaenssens E.M."/>
            <person name="Foster-Nyarko E."/>
            <person name="Jarju S."/>
            <person name="Secka A."/>
            <person name="Antonio M."/>
            <person name="Oren A."/>
            <person name="Chaudhuri R.R."/>
            <person name="La Ragione R."/>
            <person name="Hildebrand F."/>
            <person name="Pallen M.J."/>
        </authorList>
    </citation>
    <scope>NUCLEOTIDE SEQUENCE</scope>
    <source>
        <strain evidence="1">13361</strain>
    </source>
</reference>
<gene>
    <name evidence="1" type="ORF">IAB74_08485</name>
</gene>